<dbReference type="RefSeq" id="WP_084576001.1">
    <property type="nucleotide sequence ID" value="NZ_CP155572.1"/>
</dbReference>
<keyword evidence="7" id="KW-1185">Reference proteome</keyword>
<dbReference type="CDD" id="cd00009">
    <property type="entry name" value="AAA"/>
    <property type="match status" value="1"/>
</dbReference>
<evidence type="ECO:0000313" key="6">
    <source>
        <dbReference type="EMBL" id="SMC79527.1"/>
    </source>
</evidence>
<dbReference type="Pfam" id="PF25601">
    <property type="entry name" value="AAA_lid_14"/>
    <property type="match status" value="1"/>
</dbReference>
<keyword evidence="3" id="KW-0805">Transcription regulation</keyword>
<evidence type="ECO:0000313" key="7">
    <source>
        <dbReference type="Proteomes" id="UP000192738"/>
    </source>
</evidence>
<dbReference type="GO" id="GO:0043565">
    <property type="term" value="F:sequence-specific DNA binding"/>
    <property type="evidence" value="ECO:0007669"/>
    <property type="project" value="InterPro"/>
</dbReference>
<dbReference type="SUPFAM" id="SSF55785">
    <property type="entry name" value="PYP-like sensor domain (PAS domain)"/>
    <property type="match status" value="1"/>
</dbReference>
<dbReference type="Gene3D" id="1.10.8.60">
    <property type="match status" value="1"/>
</dbReference>
<dbReference type="SUPFAM" id="SSF46689">
    <property type="entry name" value="Homeodomain-like"/>
    <property type="match status" value="1"/>
</dbReference>
<evidence type="ECO:0000256" key="1">
    <source>
        <dbReference type="ARBA" id="ARBA00022741"/>
    </source>
</evidence>
<dbReference type="PROSITE" id="PS50045">
    <property type="entry name" value="SIGMA54_INTERACT_4"/>
    <property type="match status" value="1"/>
</dbReference>
<evidence type="ECO:0000256" key="3">
    <source>
        <dbReference type="ARBA" id="ARBA00023015"/>
    </source>
</evidence>
<dbReference type="InterPro" id="IPR025662">
    <property type="entry name" value="Sigma_54_int_dom_ATP-bd_1"/>
</dbReference>
<dbReference type="PROSITE" id="PS00688">
    <property type="entry name" value="SIGMA54_INTERACT_3"/>
    <property type="match status" value="1"/>
</dbReference>
<reference evidence="6 7" key="1">
    <citation type="submission" date="2017-04" db="EMBL/GenBank/DDBJ databases">
        <authorList>
            <person name="Afonso C.L."/>
            <person name="Miller P.J."/>
            <person name="Scott M.A."/>
            <person name="Spackman E."/>
            <person name="Goraichik I."/>
            <person name="Dimitrov K.M."/>
            <person name="Suarez D.L."/>
            <person name="Swayne D.E."/>
        </authorList>
    </citation>
    <scope>NUCLEOTIDE SEQUENCE [LARGE SCALE GENOMIC DNA]</scope>
    <source>
        <strain evidence="6 7">DSM 5090</strain>
    </source>
</reference>
<keyword evidence="4" id="KW-0804">Transcription</keyword>
<dbReference type="AlphaFoldDB" id="A0A1W2C2R2"/>
<dbReference type="PANTHER" id="PTHR32071">
    <property type="entry name" value="TRANSCRIPTIONAL REGULATORY PROTEIN"/>
    <property type="match status" value="1"/>
</dbReference>
<proteinExistence type="predicted"/>
<dbReference type="InterPro" id="IPR025944">
    <property type="entry name" value="Sigma_54_int_dom_CS"/>
</dbReference>
<dbReference type="Pfam" id="PF02954">
    <property type="entry name" value="HTH_8"/>
    <property type="match status" value="1"/>
</dbReference>
<evidence type="ECO:0000256" key="2">
    <source>
        <dbReference type="ARBA" id="ARBA00022840"/>
    </source>
</evidence>
<dbReference type="Pfam" id="PF00158">
    <property type="entry name" value="Sigma54_activat"/>
    <property type="match status" value="1"/>
</dbReference>
<dbReference type="SMART" id="SM00382">
    <property type="entry name" value="AAA"/>
    <property type="match status" value="1"/>
</dbReference>
<feature type="domain" description="Sigma-54 factor interaction" evidence="5">
    <location>
        <begin position="140"/>
        <end position="368"/>
    </location>
</feature>
<dbReference type="InterPro" id="IPR035965">
    <property type="entry name" value="PAS-like_dom_sf"/>
</dbReference>
<dbReference type="PROSITE" id="PS00675">
    <property type="entry name" value="SIGMA54_INTERACT_1"/>
    <property type="match status" value="1"/>
</dbReference>
<organism evidence="6 7">
    <name type="scientific">Sporomusa malonica</name>
    <dbReference type="NCBI Taxonomy" id="112901"/>
    <lineage>
        <taxon>Bacteria</taxon>
        <taxon>Bacillati</taxon>
        <taxon>Bacillota</taxon>
        <taxon>Negativicutes</taxon>
        <taxon>Selenomonadales</taxon>
        <taxon>Sporomusaceae</taxon>
        <taxon>Sporomusa</taxon>
    </lineage>
</organism>
<name>A0A1W2C2R2_9FIRM</name>
<dbReference type="PANTHER" id="PTHR32071:SF74">
    <property type="entry name" value="TRANSCRIPTIONAL ACTIVATOR ROCR"/>
    <property type="match status" value="1"/>
</dbReference>
<dbReference type="GO" id="GO:0006355">
    <property type="term" value="P:regulation of DNA-templated transcription"/>
    <property type="evidence" value="ECO:0007669"/>
    <property type="project" value="InterPro"/>
</dbReference>
<dbReference type="SUPFAM" id="SSF52540">
    <property type="entry name" value="P-loop containing nucleoside triphosphate hydrolases"/>
    <property type="match status" value="1"/>
</dbReference>
<dbReference type="InterPro" id="IPR002197">
    <property type="entry name" value="HTH_Fis"/>
</dbReference>
<sequence>MDSIDKSLYLETITNFIQDAVYVINKHGEELFYNNKIERFEPSQRNYMLEELRGVFFTGKPSFDKYNKYRTVDHREVHMLSTIVPIENEGEIVAVCSINKNITEMTNLLNKVYKLQEQLQNYCHSSNKLQNGTSYNFECLIGKSPQIATVIDKAKKAALSFAPILLTGETGTGKEIFAQSIHNYGPTSSHPFVALNCAAIPETLLESMIFGTTKGAFTGAENTPGLLEQAGKGTLFLDEINSMSLVLQAKLLRILEEKKFRRLGGTNEAPVNCRIISSTNVDCHKLLAENKMREDFYYRVAVVNLNIPPLRERQEDILLLAEYFISRFNKVYGKQITKLSADLENIFLNHKWPGNVRELCHVLENAISFSENEAILTSSYLPDYFHKQYLLTKRPTLLDNLKPQSLPQTLDEVERKLIIDALTSNNGNITRAASSLGIHRQNLQVRIKKLNITKNVHFAAE</sequence>
<dbReference type="InterPro" id="IPR002078">
    <property type="entry name" value="Sigma_54_int"/>
</dbReference>
<dbReference type="InterPro" id="IPR027417">
    <property type="entry name" value="P-loop_NTPase"/>
</dbReference>
<dbReference type="GO" id="GO:0005524">
    <property type="term" value="F:ATP binding"/>
    <property type="evidence" value="ECO:0007669"/>
    <property type="project" value="UniProtKB-KW"/>
</dbReference>
<evidence type="ECO:0000256" key="4">
    <source>
        <dbReference type="ARBA" id="ARBA00023163"/>
    </source>
</evidence>
<protein>
    <submittedName>
        <fullName evidence="6">Arginine utilization regulatory protein</fullName>
    </submittedName>
</protein>
<dbReference type="InterPro" id="IPR058031">
    <property type="entry name" value="AAA_lid_NorR"/>
</dbReference>
<dbReference type="InterPro" id="IPR003593">
    <property type="entry name" value="AAA+_ATPase"/>
</dbReference>
<dbReference type="Proteomes" id="UP000192738">
    <property type="component" value="Unassembled WGS sequence"/>
</dbReference>
<dbReference type="Gene3D" id="3.40.50.300">
    <property type="entry name" value="P-loop containing nucleotide triphosphate hydrolases"/>
    <property type="match status" value="1"/>
</dbReference>
<evidence type="ECO:0000259" key="5">
    <source>
        <dbReference type="PROSITE" id="PS50045"/>
    </source>
</evidence>
<dbReference type="Gene3D" id="1.10.10.60">
    <property type="entry name" value="Homeodomain-like"/>
    <property type="match status" value="1"/>
</dbReference>
<gene>
    <name evidence="6" type="ORF">SAMN04488500_10997</name>
</gene>
<accession>A0A1W2C2R2</accession>
<dbReference type="STRING" id="112901.SAMN04488500_10997"/>
<dbReference type="PRINTS" id="PR01590">
    <property type="entry name" value="HTHFIS"/>
</dbReference>
<keyword evidence="2" id="KW-0067">ATP-binding</keyword>
<dbReference type="EMBL" id="FWXI01000009">
    <property type="protein sequence ID" value="SMC79527.1"/>
    <property type="molecule type" value="Genomic_DNA"/>
</dbReference>
<keyword evidence="1" id="KW-0547">Nucleotide-binding</keyword>
<dbReference type="InterPro" id="IPR009057">
    <property type="entry name" value="Homeodomain-like_sf"/>
</dbReference>
<dbReference type="FunFam" id="3.40.50.300:FF:000006">
    <property type="entry name" value="DNA-binding transcriptional regulator NtrC"/>
    <property type="match status" value="1"/>
</dbReference>